<reference evidence="1 2" key="1">
    <citation type="submission" date="2014-07" db="EMBL/GenBank/DDBJ databases">
        <title>Draft Genome Sequence of Gephyronic Acid Producer, Cystobacter violaceus Strain Cb vi76.</title>
        <authorList>
            <person name="Stevens D.C."/>
            <person name="Young J."/>
            <person name="Carmichael R."/>
            <person name="Tan J."/>
            <person name="Taylor R.E."/>
        </authorList>
    </citation>
    <scope>NUCLEOTIDE SEQUENCE [LARGE SCALE GENOMIC DNA]</scope>
    <source>
        <strain evidence="1 2">Cb vi76</strain>
    </source>
</reference>
<organism evidence="1 2">
    <name type="scientific">Archangium violaceum Cb vi76</name>
    <dbReference type="NCBI Taxonomy" id="1406225"/>
    <lineage>
        <taxon>Bacteria</taxon>
        <taxon>Pseudomonadati</taxon>
        <taxon>Myxococcota</taxon>
        <taxon>Myxococcia</taxon>
        <taxon>Myxococcales</taxon>
        <taxon>Cystobacterineae</taxon>
        <taxon>Archangiaceae</taxon>
        <taxon>Archangium</taxon>
    </lineage>
</organism>
<sequence length="157" mass="16948">MNRAALVLCLILSTACGPENELEQSPLTRQFIRVTKEVPAFGGVARENGTWVVSLLGSEQREAAETKLWDIFNEEATNIAVRVRPTRGSASEEMKLAATDVLSVEGVGTLDYDETTGYLRVGLTDVEAIGAAQAKLDTLDVPLEQVIFQAEAPIVSL</sequence>
<dbReference type="Proteomes" id="UP000028547">
    <property type="component" value="Unassembled WGS sequence"/>
</dbReference>
<gene>
    <name evidence="1" type="ORF">Q664_11225</name>
</gene>
<accession>A0A084SXC5</accession>
<evidence type="ECO:0000313" key="2">
    <source>
        <dbReference type="Proteomes" id="UP000028547"/>
    </source>
</evidence>
<evidence type="ECO:0000313" key="1">
    <source>
        <dbReference type="EMBL" id="KFA93110.1"/>
    </source>
</evidence>
<dbReference type="AlphaFoldDB" id="A0A084SXC5"/>
<comment type="caution">
    <text evidence="1">The sequence shown here is derived from an EMBL/GenBank/DDBJ whole genome shotgun (WGS) entry which is preliminary data.</text>
</comment>
<name>A0A084SXC5_9BACT</name>
<proteinExistence type="predicted"/>
<dbReference type="EMBL" id="JPMI01000071">
    <property type="protein sequence ID" value="KFA93110.1"/>
    <property type="molecule type" value="Genomic_DNA"/>
</dbReference>
<evidence type="ECO:0008006" key="3">
    <source>
        <dbReference type="Google" id="ProtNLM"/>
    </source>
</evidence>
<protein>
    <recommendedName>
        <fullName evidence="3">Lipoprotein</fullName>
    </recommendedName>
</protein>
<dbReference type="PROSITE" id="PS51257">
    <property type="entry name" value="PROKAR_LIPOPROTEIN"/>
    <property type="match status" value="1"/>
</dbReference>